<name>A0A7L5AHY5_9MICO</name>
<dbReference type="PROSITE" id="PS51764">
    <property type="entry name" value="GH26"/>
    <property type="match status" value="1"/>
</dbReference>
<proteinExistence type="inferred from homology"/>
<dbReference type="PANTHER" id="PTHR40079">
    <property type="entry name" value="MANNAN ENDO-1,4-BETA-MANNOSIDASE E-RELATED"/>
    <property type="match status" value="1"/>
</dbReference>
<dbReference type="GO" id="GO:0006080">
    <property type="term" value="P:substituted mannan metabolic process"/>
    <property type="evidence" value="ECO:0007669"/>
    <property type="project" value="InterPro"/>
</dbReference>
<keyword evidence="6" id="KW-0812">Transmembrane</keyword>
<feature type="active site" description="Nucleophile" evidence="4">
    <location>
        <position position="424"/>
    </location>
</feature>
<dbReference type="InterPro" id="IPR022790">
    <property type="entry name" value="GH26_dom"/>
</dbReference>
<keyword evidence="2 4" id="KW-0378">Hydrolase</keyword>
<dbReference type="Proteomes" id="UP000464507">
    <property type="component" value="Chromosome"/>
</dbReference>
<feature type="domain" description="GH26" evidence="7">
    <location>
        <begin position="159"/>
        <end position="482"/>
    </location>
</feature>
<dbReference type="PANTHER" id="PTHR40079:SF4">
    <property type="entry name" value="GH26 DOMAIN-CONTAINING PROTEIN-RELATED"/>
    <property type="match status" value="1"/>
</dbReference>
<evidence type="ECO:0000256" key="6">
    <source>
        <dbReference type="SAM" id="Phobius"/>
    </source>
</evidence>
<dbReference type="GO" id="GO:0016985">
    <property type="term" value="F:mannan endo-1,4-beta-mannosidase activity"/>
    <property type="evidence" value="ECO:0007669"/>
    <property type="project" value="InterPro"/>
</dbReference>
<evidence type="ECO:0000313" key="9">
    <source>
        <dbReference type="Proteomes" id="UP000464507"/>
    </source>
</evidence>
<comment type="similarity">
    <text evidence="1 4">Belongs to the glycosyl hydrolase 26 family.</text>
</comment>
<evidence type="ECO:0000313" key="8">
    <source>
        <dbReference type="EMBL" id="QHO69917.1"/>
    </source>
</evidence>
<feature type="active site" description="Proton donor" evidence="4">
    <location>
        <position position="300"/>
    </location>
</feature>
<dbReference type="AlphaFoldDB" id="A0A7L5AHY5"/>
<dbReference type="InterPro" id="IPR017853">
    <property type="entry name" value="GH"/>
</dbReference>
<dbReference type="Pfam" id="PF02156">
    <property type="entry name" value="Glyco_hydro_26"/>
    <property type="match status" value="1"/>
</dbReference>
<keyword evidence="6" id="KW-1133">Transmembrane helix</keyword>
<protein>
    <recommendedName>
        <fullName evidence="7">GH26 domain-containing protein</fullName>
    </recommendedName>
</protein>
<feature type="compositionally biased region" description="Gly residues" evidence="5">
    <location>
        <begin position="113"/>
        <end position="144"/>
    </location>
</feature>
<accession>A0A7L5AHY5</accession>
<evidence type="ECO:0000256" key="3">
    <source>
        <dbReference type="ARBA" id="ARBA00023295"/>
    </source>
</evidence>
<keyword evidence="3 4" id="KW-0326">Glycosidase</keyword>
<feature type="region of interest" description="Disordered" evidence="5">
    <location>
        <begin position="109"/>
        <end position="156"/>
    </location>
</feature>
<dbReference type="Gene3D" id="3.20.20.80">
    <property type="entry name" value="Glycosidases"/>
    <property type="match status" value="1"/>
</dbReference>
<feature type="transmembrane region" description="Helical" evidence="6">
    <location>
        <begin position="20"/>
        <end position="40"/>
    </location>
</feature>
<dbReference type="EMBL" id="CP017146">
    <property type="protein sequence ID" value="QHO69917.1"/>
    <property type="molecule type" value="Genomic_DNA"/>
</dbReference>
<evidence type="ECO:0000256" key="2">
    <source>
        <dbReference type="ARBA" id="ARBA00022801"/>
    </source>
</evidence>
<evidence type="ECO:0000256" key="5">
    <source>
        <dbReference type="SAM" id="MobiDB-lite"/>
    </source>
</evidence>
<reference evidence="8 9" key="1">
    <citation type="submission" date="2016-09" db="EMBL/GenBank/DDBJ databases">
        <title>Complete genome sequence of microbes from the polar regions.</title>
        <authorList>
            <person name="Liao L."/>
            <person name="Chen B."/>
        </authorList>
    </citation>
    <scope>NUCLEOTIDE SEQUENCE [LARGE SCALE GENOMIC DNA]</scope>
    <source>
        <strain evidence="8 9">ZS314</strain>
    </source>
</reference>
<dbReference type="KEGG" id="mant:BHD05_09940"/>
<gene>
    <name evidence="8" type="ORF">BHD05_09940</name>
</gene>
<keyword evidence="6" id="KW-0472">Membrane</keyword>
<evidence type="ECO:0000259" key="7">
    <source>
        <dbReference type="PROSITE" id="PS51764"/>
    </source>
</evidence>
<organism evidence="8 9">
    <name type="scientific">Marisediminicola antarctica</name>
    <dbReference type="NCBI Taxonomy" id="674079"/>
    <lineage>
        <taxon>Bacteria</taxon>
        <taxon>Bacillati</taxon>
        <taxon>Actinomycetota</taxon>
        <taxon>Actinomycetes</taxon>
        <taxon>Micrococcales</taxon>
        <taxon>Microbacteriaceae</taxon>
        <taxon>Marisediminicola</taxon>
    </lineage>
</organism>
<keyword evidence="9" id="KW-1185">Reference proteome</keyword>
<sequence>MSVSKRTTSWWAGSTTRARLTALGASAIVLALLATSVVVWNSPGNPVSVAIENAVKNESADRSLVLERNKLLAQVVALRKSLEKARGDLGSSKAEKAVIQQDLWSAQGELESVGGGGGGGNGGTGGGTGGGADRAGAGGGGSGGQKSPTVAKPRPPAIVSTPAAVAPIIAPTKAEIVAPTEPYFGMYTAQAPFNWATFDSTSVKIGATPSVVGYFGGWDENFRANAVTRAWERDTLPILTWESRPIGSTNDIVNEPAYSLPDIIGDPIAGVAGTHDDYLRQYARDIVSTGLPLGIRLNHEMNGVWYPWAEQTGKGVSINGNRSGDYVRMWQHVHDIFQAEGANDLVVWIWSPNVINRLPATHKTPEYLAHLYPGDDYVDWVGLSGYLRPPFDAPEGNSYDFGFTFNRSLNALRDLTDKPILLAEIGASEIGSHKAGWVSSLFTSLQKPENADIIGFAWFNLAVTTYVAGERATNDWRIDSRADSLAAFVDGLALPGSRFVVNPK</sequence>
<dbReference type="SUPFAM" id="SSF51445">
    <property type="entry name" value="(Trans)glycosidases"/>
    <property type="match status" value="1"/>
</dbReference>
<evidence type="ECO:0000256" key="1">
    <source>
        <dbReference type="ARBA" id="ARBA00007754"/>
    </source>
</evidence>
<dbReference type="OrthoDB" id="9816550at2"/>
<dbReference type="RefSeq" id="WP_161886294.1">
    <property type="nucleotide sequence ID" value="NZ_CP017146.1"/>
</dbReference>
<evidence type="ECO:0000256" key="4">
    <source>
        <dbReference type="PROSITE-ProRule" id="PRU01100"/>
    </source>
</evidence>
<dbReference type="InterPro" id="IPR000805">
    <property type="entry name" value="Glyco_hydro_26"/>
</dbReference>